<evidence type="ECO:0000313" key="1">
    <source>
        <dbReference type="EMBL" id="OCT68640.1"/>
    </source>
</evidence>
<sequence length="68" mass="7850">MRLGDELASRRRYDIAHVCSMLQYTVIKKALTNHHKLPFKLIGLLSNAGSDHLFKLFKTKLMKLNIPN</sequence>
<protein>
    <submittedName>
        <fullName evidence="1">Uncharacterized protein</fullName>
    </submittedName>
</protein>
<accession>A0A974C9R5</accession>
<dbReference type="Proteomes" id="UP000694892">
    <property type="component" value="Chromosome 8L"/>
</dbReference>
<dbReference type="AlphaFoldDB" id="A0A974C9R5"/>
<proteinExistence type="predicted"/>
<reference evidence="2" key="1">
    <citation type="journal article" date="2016" name="Nature">
        <title>Genome evolution in the allotetraploid frog Xenopus laevis.</title>
        <authorList>
            <person name="Session A.M."/>
            <person name="Uno Y."/>
            <person name="Kwon T."/>
            <person name="Chapman J.A."/>
            <person name="Toyoda A."/>
            <person name="Takahashi S."/>
            <person name="Fukui A."/>
            <person name="Hikosaka A."/>
            <person name="Suzuki A."/>
            <person name="Kondo M."/>
            <person name="van Heeringen S.J."/>
            <person name="Quigley I."/>
            <person name="Heinz S."/>
            <person name="Ogino H."/>
            <person name="Ochi H."/>
            <person name="Hellsten U."/>
            <person name="Lyons J.B."/>
            <person name="Simakov O."/>
            <person name="Putnam N."/>
            <person name="Stites J."/>
            <person name="Kuroki Y."/>
            <person name="Tanaka T."/>
            <person name="Michiue T."/>
            <person name="Watanabe M."/>
            <person name="Bogdanovic O."/>
            <person name="Lister R."/>
            <person name="Georgiou G."/>
            <person name="Paranjpe S.S."/>
            <person name="van Kruijsbergen I."/>
            <person name="Shu S."/>
            <person name="Carlson J."/>
            <person name="Kinoshita T."/>
            <person name="Ohta Y."/>
            <person name="Mawaribuchi S."/>
            <person name="Jenkins J."/>
            <person name="Grimwood J."/>
            <person name="Schmutz J."/>
            <person name="Mitros T."/>
            <person name="Mozaffari S.V."/>
            <person name="Suzuki Y."/>
            <person name="Haramoto Y."/>
            <person name="Yamamoto T.S."/>
            <person name="Takagi C."/>
            <person name="Heald R."/>
            <person name="Miller K."/>
            <person name="Haudenschild C."/>
            <person name="Kitzman J."/>
            <person name="Nakayama T."/>
            <person name="Izutsu Y."/>
            <person name="Robert J."/>
            <person name="Fortriede J."/>
            <person name="Burns K."/>
            <person name="Lotay V."/>
            <person name="Karimi K."/>
            <person name="Yasuoka Y."/>
            <person name="Dichmann D.S."/>
            <person name="Flajnik M.F."/>
            <person name="Houston D.W."/>
            <person name="Shendure J."/>
            <person name="DuPasquier L."/>
            <person name="Vize P.D."/>
            <person name="Zorn A.M."/>
            <person name="Ito M."/>
            <person name="Marcotte E.M."/>
            <person name="Wallingford J.B."/>
            <person name="Ito Y."/>
            <person name="Asashima M."/>
            <person name="Ueno N."/>
            <person name="Matsuda Y."/>
            <person name="Veenstra G.J."/>
            <person name="Fujiyama A."/>
            <person name="Harland R.M."/>
            <person name="Taira M."/>
            <person name="Rokhsar D.S."/>
        </authorList>
    </citation>
    <scope>NUCLEOTIDE SEQUENCE [LARGE SCALE GENOMIC DNA]</scope>
    <source>
        <strain evidence="2">J</strain>
    </source>
</reference>
<gene>
    <name evidence="1" type="ORF">XELAEV_18039928mg</name>
</gene>
<evidence type="ECO:0000313" key="2">
    <source>
        <dbReference type="Proteomes" id="UP000694892"/>
    </source>
</evidence>
<name>A0A974C9R5_XENLA</name>
<organism evidence="1 2">
    <name type="scientific">Xenopus laevis</name>
    <name type="common">African clawed frog</name>
    <dbReference type="NCBI Taxonomy" id="8355"/>
    <lineage>
        <taxon>Eukaryota</taxon>
        <taxon>Metazoa</taxon>
        <taxon>Chordata</taxon>
        <taxon>Craniata</taxon>
        <taxon>Vertebrata</taxon>
        <taxon>Euteleostomi</taxon>
        <taxon>Amphibia</taxon>
        <taxon>Batrachia</taxon>
        <taxon>Anura</taxon>
        <taxon>Pipoidea</taxon>
        <taxon>Pipidae</taxon>
        <taxon>Xenopodinae</taxon>
        <taxon>Xenopus</taxon>
        <taxon>Xenopus</taxon>
    </lineage>
</organism>
<dbReference type="EMBL" id="CM004480">
    <property type="protein sequence ID" value="OCT68640.1"/>
    <property type="molecule type" value="Genomic_DNA"/>
</dbReference>